<evidence type="ECO:0008006" key="4">
    <source>
        <dbReference type="Google" id="ProtNLM"/>
    </source>
</evidence>
<dbReference type="EMBL" id="MPUH01000702">
    <property type="protein sequence ID" value="OMJ75243.1"/>
    <property type="molecule type" value="Genomic_DNA"/>
</dbReference>
<keyword evidence="1" id="KW-0472">Membrane</keyword>
<dbReference type="AlphaFoldDB" id="A0A1R2BER8"/>
<keyword evidence="3" id="KW-1185">Reference proteome</keyword>
<evidence type="ECO:0000256" key="1">
    <source>
        <dbReference type="SAM" id="Phobius"/>
    </source>
</evidence>
<reference evidence="2 3" key="1">
    <citation type="submission" date="2016-11" db="EMBL/GenBank/DDBJ databases">
        <title>The macronuclear genome of Stentor coeruleus: a giant cell with tiny introns.</title>
        <authorList>
            <person name="Slabodnick M."/>
            <person name="Ruby J.G."/>
            <person name="Reiff S.B."/>
            <person name="Swart E.C."/>
            <person name="Gosai S."/>
            <person name="Prabakaran S."/>
            <person name="Witkowska E."/>
            <person name="Larue G.E."/>
            <person name="Fisher S."/>
            <person name="Freeman R.M."/>
            <person name="Gunawardena J."/>
            <person name="Chu W."/>
            <person name="Stover N.A."/>
            <person name="Gregory B.D."/>
            <person name="Nowacki M."/>
            <person name="Derisi J."/>
            <person name="Roy S.W."/>
            <person name="Marshall W.F."/>
            <person name="Sood P."/>
        </authorList>
    </citation>
    <scope>NUCLEOTIDE SEQUENCE [LARGE SCALE GENOMIC DNA]</scope>
    <source>
        <strain evidence="2">WM001</strain>
    </source>
</reference>
<feature type="transmembrane region" description="Helical" evidence="1">
    <location>
        <begin position="126"/>
        <end position="149"/>
    </location>
</feature>
<proteinExistence type="predicted"/>
<accession>A0A1R2BER8</accession>
<gene>
    <name evidence="2" type="ORF">SteCoe_25685</name>
</gene>
<feature type="transmembrane region" description="Helical" evidence="1">
    <location>
        <begin position="180"/>
        <end position="202"/>
    </location>
</feature>
<dbReference type="Proteomes" id="UP000187209">
    <property type="component" value="Unassembled WGS sequence"/>
</dbReference>
<keyword evidence="1" id="KW-1133">Transmembrane helix</keyword>
<comment type="caution">
    <text evidence="2">The sequence shown here is derived from an EMBL/GenBank/DDBJ whole genome shotgun (WGS) entry which is preliminary data.</text>
</comment>
<keyword evidence="1" id="KW-0812">Transmembrane</keyword>
<evidence type="ECO:0000313" key="2">
    <source>
        <dbReference type="EMBL" id="OMJ75243.1"/>
    </source>
</evidence>
<name>A0A1R2BER8_9CILI</name>
<protein>
    <recommendedName>
        <fullName evidence="4">Transmembrane protein</fullName>
    </recommendedName>
</protein>
<organism evidence="2 3">
    <name type="scientific">Stentor coeruleus</name>
    <dbReference type="NCBI Taxonomy" id="5963"/>
    <lineage>
        <taxon>Eukaryota</taxon>
        <taxon>Sar</taxon>
        <taxon>Alveolata</taxon>
        <taxon>Ciliophora</taxon>
        <taxon>Postciliodesmatophora</taxon>
        <taxon>Heterotrichea</taxon>
        <taxon>Heterotrichida</taxon>
        <taxon>Stentoridae</taxon>
        <taxon>Stentor</taxon>
    </lineage>
</organism>
<feature type="transmembrane region" description="Helical" evidence="1">
    <location>
        <begin position="57"/>
        <end position="81"/>
    </location>
</feature>
<feature type="transmembrane region" description="Helical" evidence="1">
    <location>
        <begin position="93"/>
        <end position="114"/>
    </location>
</feature>
<sequence length="261" mass="29376">MERVPLGQNLSFSPQGYTQLRSTELQYMNSQSAPTIQYVPSPEYFEAKRQLERWANWVKFVSIFIIVKSLISVISLAFTAFFASKSGNPDKEYMIYSSIAVAYFLLTGLIGYKAGSSKSSSAAKCYIFMLLTIVLVEAALLIIILPYIINKACNPYGGNDNDYTSQFKVDIECDENAINIAYIASIITFVIICLLVCTPMLWCPCKLNKYSAIVEKGTTLVPIQVQAPAQPIYFNPVLGQQFIFIFIKCIKLYIQFCQQIL</sequence>
<evidence type="ECO:0000313" key="3">
    <source>
        <dbReference type="Proteomes" id="UP000187209"/>
    </source>
</evidence>